<evidence type="ECO:0000313" key="3">
    <source>
        <dbReference type="Proteomes" id="UP000474957"/>
    </source>
</evidence>
<sequence length="123" mass="13088">MPLTAIYAQLNSSDLSESAAWFTVLFGRPPDARPMDGLLEWHHGSTAGMQLFEDAAKAGSGTMTLIVERLDDDIARLAAAGLAVGASQQADQARIVRLQDPDGNRVVLAEPRSRVPDNAAAKC</sequence>
<dbReference type="Gene3D" id="3.10.180.10">
    <property type="entry name" value="2,3-Dihydroxybiphenyl 1,2-Dioxygenase, domain 1"/>
    <property type="match status" value="1"/>
</dbReference>
<accession>A0A6L5YUS0</accession>
<dbReference type="GO" id="GO:0051213">
    <property type="term" value="F:dioxygenase activity"/>
    <property type="evidence" value="ECO:0007669"/>
    <property type="project" value="UniProtKB-KW"/>
</dbReference>
<evidence type="ECO:0000313" key="2">
    <source>
        <dbReference type="EMBL" id="MSU88083.1"/>
    </source>
</evidence>
<dbReference type="InterPro" id="IPR029068">
    <property type="entry name" value="Glyas_Bleomycin-R_OHBP_Dase"/>
</dbReference>
<organism evidence="2 3">
    <name type="scientific">Halovulum marinum</name>
    <dbReference type="NCBI Taxonomy" id="2662447"/>
    <lineage>
        <taxon>Bacteria</taxon>
        <taxon>Pseudomonadati</taxon>
        <taxon>Pseudomonadota</taxon>
        <taxon>Alphaproteobacteria</taxon>
        <taxon>Rhodobacterales</taxon>
        <taxon>Paracoccaceae</taxon>
        <taxon>Halovulum</taxon>
    </lineage>
</organism>
<dbReference type="Proteomes" id="UP000474957">
    <property type="component" value="Unassembled WGS sequence"/>
</dbReference>
<dbReference type="PROSITE" id="PS51819">
    <property type="entry name" value="VOC"/>
    <property type="match status" value="1"/>
</dbReference>
<evidence type="ECO:0000259" key="1">
    <source>
        <dbReference type="PROSITE" id="PS51819"/>
    </source>
</evidence>
<keyword evidence="3" id="KW-1185">Reference proteome</keyword>
<dbReference type="EMBL" id="WIND01000001">
    <property type="protein sequence ID" value="MSU88083.1"/>
    <property type="molecule type" value="Genomic_DNA"/>
</dbReference>
<keyword evidence="2" id="KW-0560">Oxidoreductase</keyword>
<proteinExistence type="predicted"/>
<dbReference type="InterPro" id="IPR037523">
    <property type="entry name" value="VOC_core"/>
</dbReference>
<dbReference type="Pfam" id="PF18029">
    <property type="entry name" value="Glyoxalase_6"/>
    <property type="match status" value="1"/>
</dbReference>
<comment type="caution">
    <text evidence="2">The sequence shown here is derived from an EMBL/GenBank/DDBJ whole genome shotgun (WGS) entry which is preliminary data.</text>
</comment>
<dbReference type="InterPro" id="IPR041581">
    <property type="entry name" value="Glyoxalase_6"/>
</dbReference>
<feature type="domain" description="VOC" evidence="1">
    <location>
        <begin position="4"/>
        <end position="111"/>
    </location>
</feature>
<reference evidence="2 3" key="1">
    <citation type="submission" date="2019-10" db="EMBL/GenBank/DDBJ databases">
        <title>Cognatihalovulum marinum gen. nov. sp. nov., a new member of the family Rhodobacteraceae isolated from deep seawater of the Northwest Indian Ocean.</title>
        <authorList>
            <person name="Ruan C."/>
            <person name="Wang J."/>
            <person name="Zheng X."/>
            <person name="Song L."/>
            <person name="Zhu Y."/>
            <person name="Huang Y."/>
            <person name="Lu Z."/>
            <person name="Du W."/>
            <person name="Huang L."/>
            <person name="Dai X."/>
        </authorList>
    </citation>
    <scope>NUCLEOTIDE SEQUENCE [LARGE SCALE GENOMIC DNA]</scope>
    <source>
        <strain evidence="2 3">2CG4</strain>
    </source>
</reference>
<protein>
    <submittedName>
        <fullName evidence="2">Glyoxalase/bleomycin resistance/dioxygenase family protein</fullName>
    </submittedName>
</protein>
<dbReference type="AlphaFoldDB" id="A0A6L5YUS0"/>
<gene>
    <name evidence="2" type="ORF">GE300_00460</name>
</gene>
<keyword evidence="2" id="KW-0223">Dioxygenase</keyword>
<dbReference type="CDD" id="cd06587">
    <property type="entry name" value="VOC"/>
    <property type="match status" value="1"/>
</dbReference>
<dbReference type="SUPFAM" id="SSF54593">
    <property type="entry name" value="Glyoxalase/Bleomycin resistance protein/Dihydroxybiphenyl dioxygenase"/>
    <property type="match status" value="1"/>
</dbReference>
<name>A0A6L5YUS0_9RHOB</name>